<comment type="caution">
    <text evidence="2">The sequence shown here is derived from an EMBL/GenBank/DDBJ whole genome shotgun (WGS) entry which is preliminary data.</text>
</comment>
<feature type="region of interest" description="Disordered" evidence="1">
    <location>
        <begin position="52"/>
        <end position="74"/>
    </location>
</feature>
<dbReference type="STRING" id="48697.A0A101MKZ8"/>
<keyword evidence="3" id="KW-1185">Reference proteome</keyword>
<protein>
    <submittedName>
        <fullName evidence="2">Uncharacterized protein</fullName>
    </submittedName>
</protein>
<evidence type="ECO:0000256" key="1">
    <source>
        <dbReference type="SAM" id="MobiDB-lite"/>
    </source>
</evidence>
<dbReference type="EMBL" id="LLXE01000099">
    <property type="protein sequence ID" value="KUM62499.1"/>
    <property type="molecule type" value="Genomic_DNA"/>
</dbReference>
<dbReference type="AlphaFoldDB" id="A0A101MKZ8"/>
<sequence>MASADAENTATKMEGTIGTAQELQKDPQSHVNPDIVEEKVVKEAQQAGAAAYQFDPDASPEEKANAAKGVPIAT</sequence>
<reference evidence="2 3" key="1">
    <citation type="submission" date="2015-10" db="EMBL/GenBank/DDBJ databases">
        <title>Genome sequencing of Penicillium freii.</title>
        <authorList>
            <person name="Nguyen H.D."/>
            <person name="Visagie C.M."/>
            <person name="Seifert K.A."/>
        </authorList>
    </citation>
    <scope>NUCLEOTIDE SEQUENCE [LARGE SCALE GENOMIC DNA]</scope>
    <source>
        <strain evidence="2 3">DAOM 242723</strain>
    </source>
</reference>
<proteinExistence type="predicted"/>
<feature type="region of interest" description="Disordered" evidence="1">
    <location>
        <begin position="1"/>
        <end position="30"/>
    </location>
</feature>
<evidence type="ECO:0000313" key="2">
    <source>
        <dbReference type="EMBL" id="KUM62499.1"/>
    </source>
</evidence>
<feature type="compositionally biased region" description="Polar residues" evidence="1">
    <location>
        <begin position="1"/>
        <end position="11"/>
    </location>
</feature>
<organism evidence="2 3">
    <name type="scientific">Penicillium freii</name>
    <dbReference type="NCBI Taxonomy" id="48697"/>
    <lineage>
        <taxon>Eukaryota</taxon>
        <taxon>Fungi</taxon>
        <taxon>Dikarya</taxon>
        <taxon>Ascomycota</taxon>
        <taxon>Pezizomycotina</taxon>
        <taxon>Eurotiomycetes</taxon>
        <taxon>Eurotiomycetidae</taxon>
        <taxon>Eurotiales</taxon>
        <taxon>Aspergillaceae</taxon>
        <taxon>Penicillium</taxon>
    </lineage>
</organism>
<name>A0A101MKZ8_PENFR</name>
<dbReference type="Proteomes" id="UP000055045">
    <property type="component" value="Unassembled WGS sequence"/>
</dbReference>
<accession>A0A101MKZ8</accession>
<evidence type="ECO:0000313" key="3">
    <source>
        <dbReference type="Proteomes" id="UP000055045"/>
    </source>
</evidence>
<gene>
    <name evidence="2" type="ORF">ACN42_g4612</name>
</gene>